<evidence type="ECO:0000256" key="2">
    <source>
        <dbReference type="ARBA" id="ARBA00006739"/>
    </source>
</evidence>
<evidence type="ECO:0000256" key="4">
    <source>
        <dbReference type="ARBA" id="ARBA00022679"/>
    </source>
</evidence>
<dbReference type="EMBL" id="PTIX01000007">
    <property type="protein sequence ID" value="PPK67348.1"/>
    <property type="molecule type" value="Genomic_DNA"/>
</dbReference>
<dbReference type="Gene3D" id="3.90.550.10">
    <property type="entry name" value="Spore Coat Polysaccharide Biosynthesis Protein SpsA, Chain A"/>
    <property type="match status" value="1"/>
</dbReference>
<dbReference type="RefSeq" id="WP_104479478.1">
    <property type="nucleotide sequence ID" value="NZ_CP154825.1"/>
</dbReference>
<dbReference type="InterPro" id="IPR001173">
    <property type="entry name" value="Glyco_trans_2-like"/>
</dbReference>
<organism evidence="7 8">
    <name type="scientific">Actinokineospora auranticolor</name>
    <dbReference type="NCBI Taxonomy" id="155976"/>
    <lineage>
        <taxon>Bacteria</taxon>
        <taxon>Bacillati</taxon>
        <taxon>Actinomycetota</taxon>
        <taxon>Actinomycetes</taxon>
        <taxon>Pseudonocardiales</taxon>
        <taxon>Pseudonocardiaceae</taxon>
        <taxon>Actinokineospora</taxon>
    </lineage>
</organism>
<gene>
    <name evidence="7" type="ORF">CLV40_10711</name>
</gene>
<keyword evidence="5" id="KW-0812">Transmembrane</keyword>
<reference evidence="7 8" key="1">
    <citation type="submission" date="2018-02" db="EMBL/GenBank/DDBJ databases">
        <title>Genomic Encyclopedia of Archaeal and Bacterial Type Strains, Phase II (KMG-II): from individual species to whole genera.</title>
        <authorList>
            <person name="Goeker M."/>
        </authorList>
    </citation>
    <scope>NUCLEOTIDE SEQUENCE [LARGE SCALE GENOMIC DNA]</scope>
    <source>
        <strain evidence="7 8">YU 961-1</strain>
    </source>
</reference>
<dbReference type="PANTHER" id="PTHR43179">
    <property type="entry name" value="RHAMNOSYLTRANSFERASE WBBL"/>
    <property type="match status" value="1"/>
</dbReference>
<evidence type="ECO:0000256" key="1">
    <source>
        <dbReference type="ARBA" id="ARBA00004776"/>
    </source>
</evidence>
<accession>A0A2S6GQ46</accession>
<dbReference type="SUPFAM" id="SSF53448">
    <property type="entry name" value="Nucleotide-diphospho-sugar transferases"/>
    <property type="match status" value="1"/>
</dbReference>
<dbReference type="InterPro" id="IPR029044">
    <property type="entry name" value="Nucleotide-diphossugar_trans"/>
</dbReference>
<evidence type="ECO:0000256" key="3">
    <source>
        <dbReference type="ARBA" id="ARBA00022676"/>
    </source>
</evidence>
<comment type="caution">
    <text evidence="7">The sequence shown here is derived from an EMBL/GenBank/DDBJ whole genome shotgun (WGS) entry which is preliminary data.</text>
</comment>
<keyword evidence="5" id="KW-1133">Transmembrane helix</keyword>
<name>A0A2S6GQ46_9PSEU</name>
<dbReference type="AlphaFoldDB" id="A0A2S6GQ46"/>
<keyword evidence="5" id="KW-0472">Membrane</keyword>
<proteinExistence type="inferred from homology"/>
<evidence type="ECO:0000259" key="6">
    <source>
        <dbReference type="Pfam" id="PF00535"/>
    </source>
</evidence>
<comment type="similarity">
    <text evidence="2">Belongs to the glycosyltransferase 2 family.</text>
</comment>
<evidence type="ECO:0000256" key="5">
    <source>
        <dbReference type="SAM" id="Phobius"/>
    </source>
</evidence>
<evidence type="ECO:0000313" key="8">
    <source>
        <dbReference type="Proteomes" id="UP000239203"/>
    </source>
</evidence>
<protein>
    <submittedName>
        <fullName evidence="7">GT2 family glycosyltransferase</fullName>
    </submittedName>
</protein>
<comment type="pathway">
    <text evidence="1">Cell wall biogenesis; cell wall polysaccharide biosynthesis.</text>
</comment>
<keyword evidence="4 7" id="KW-0808">Transferase</keyword>
<feature type="domain" description="Glycosyltransferase 2-like" evidence="6">
    <location>
        <begin position="3"/>
        <end position="157"/>
    </location>
</feature>
<keyword evidence="8" id="KW-1185">Reference proteome</keyword>
<sequence>MISIVVISKDERALDDTLGDLRAEIDTVDQPCEVVVVDASAGRLDDIRDAHTGVRWVPFTRPDGVRVSIPHQRNAGVRAATGDTVVFTDSGCRPRAGWLATLVDPILSGAEAVVAGVATAPSDTVDYYPHADAKPRYLDECPTINLAFRREVFDEIGGFDEAFEYGSDVDFSWRVRDAGRRIRYAPDAVVEHDWGTTRRQLRRSYLYGKARARLYRKHRARRRGLLRNDPVALLWPLFLLGLPLALRFRWYPALLLIPAWRNRSAPIPLHLLLAGHVLYGLGVLAEVGRKR</sequence>
<keyword evidence="3" id="KW-0328">Glycosyltransferase</keyword>
<feature type="transmembrane region" description="Helical" evidence="5">
    <location>
        <begin position="231"/>
        <end position="250"/>
    </location>
</feature>
<dbReference type="OrthoDB" id="5243838at2"/>
<evidence type="ECO:0000313" key="7">
    <source>
        <dbReference type="EMBL" id="PPK67348.1"/>
    </source>
</evidence>
<dbReference type="Pfam" id="PF00535">
    <property type="entry name" value="Glycos_transf_2"/>
    <property type="match status" value="1"/>
</dbReference>
<dbReference type="PANTHER" id="PTHR43179:SF12">
    <property type="entry name" value="GALACTOFURANOSYLTRANSFERASE GLFT2"/>
    <property type="match status" value="1"/>
</dbReference>
<feature type="transmembrane region" description="Helical" evidence="5">
    <location>
        <begin position="270"/>
        <end position="288"/>
    </location>
</feature>
<dbReference type="GO" id="GO:0016757">
    <property type="term" value="F:glycosyltransferase activity"/>
    <property type="evidence" value="ECO:0007669"/>
    <property type="project" value="UniProtKB-KW"/>
</dbReference>
<dbReference type="Proteomes" id="UP000239203">
    <property type="component" value="Unassembled WGS sequence"/>
</dbReference>